<evidence type="ECO:0000256" key="1">
    <source>
        <dbReference type="ARBA" id="ARBA00004418"/>
    </source>
</evidence>
<dbReference type="GO" id="GO:0015833">
    <property type="term" value="P:peptide transport"/>
    <property type="evidence" value="ECO:0007669"/>
    <property type="project" value="TreeGrafter"/>
</dbReference>
<comment type="subcellular location">
    <subcellularLocation>
        <location evidence="1">Periplasm</location>
    </subcellularLocation>
</comment>
<dbReference type="InterPro" id="IPR039424">
    <property type="entry name" value="SBP_5"/>
</dbReference>
<proteinExistence type="inferred from homology"/>
<gene>
    <name evidence="6" type="ORF">VE26_04785</name>
</gene>
<dbReference type="GO" id="GO:0030313">
    <property type="term" value="C:cell envelope"/>
    <property type="evidence" value="ECO:0007669"/>
    <property type="project" value="UniProtKB-SubCell"/>
</dbReference>
<reference evidence="6 7" key="1">
    <citation type="submission" date="2015-03" db="EMBL/GenBank/DDBJ databases">
        <authorList>
            <person name="Hassan Y."/>
            <person name="Lepp D."/>
            <person name="Li X.-Z."/>
            <person name="Zhou T."/>
        </authorList>
    </citation>
    <scope>NUCLEOTIDE SEQUENCE [LARGE SCALE GENOMIC DNA]</scope>
    <source>
        <strain evidence="6 7">IPL18</strain>
    </source>
</reference>
<evidence type="ECO:0000256" key="4">
    <source>
        <dbReference type="ARBA" id="ARBA00022729"/>
    </source>
</evidence>
<dbReference type="InterPro" id="IPR006311">
    <property type="entry name" value="TAT_signal"/>
</dbReference>
<evidence type="ECO:0000313" key="7">
    <source>
        <dbReference type="Proteomes" id="UP000033649"/>
    </source>
</evidence>
<keyword evidence="4" id="KW-0732">Signal</keyword>
<keyword evidence="7" id="KW-1185">Reference proteome</keyword>
<dbReference type="Pfam" id="PF00496">
    <property type="entry name" value="SBP_bac_5"/>
    <property type="match status" value="1"/>
</dbReference>
<sequence>MQVSRRHFLAGAAATMAGLSLTSVMTGKAFAQGSDTLRVGFAARGLRTIDPHQSIQGVDNWAIIALYDKLVDLPRWRFPDTQDDLVPRLATSWQGSEDSKTWTIQLREGVQFHKGYGEMTSEDVKYTFDRATDAPRVGGVRAKFTNIASVETDGPYTVIFNLDQPDPLFLLGALSDYDAGIMSKKAIEEKGDEAIGTDPIGTGVYMLDSVATDPSQGLILTANPDYWDTPAATPRLQLMYIADTTARTLALLSGDVQIIEGVRAPGWADSMAQRDPNLIFDVVSPGSFFTIQFNLTKPPFDDIRVRQALFYGIDRDEITSAIAPISKRTYGLNPPSFPGGFTAETIPAEIAYNYDPEKAKALLAEAGFPNGLSFTNDTSQREDFSAIMLMIQDQLRRINVNMELNIKDHTAFHADQNVGTNILSQQSSAMPPVPTQVILTYLAAEAEVKADGSGGSNMSHYGVTIPGIDDLLNQALAEPDLEKRIAIVQEIEVKALTDAVILPVSNNGFMMVRSNKVDLGFEVESGYVNWPLSQAAFV</sequence>
<dbReference type="GO" id="GO:1904680">
    <property type="term" value="F:peptide transmembrane transporter activity"/>
    <property type="evidence" value="ECO:0007669"/>
    <property type="project" value="TreeGrafter"/>
</dbReference>
<evidence type="ECO:0000256" key="3">
    <source>
        <dbReference type="ARBA" id="ARBA00022448"/>
    </source>
</evidence>
<dbReference type="PROSITE" id="PS51318">
    <property type="entry name" value="TAT"/>
    <property type="match status" value="1"/>
</dbReference>
<dbReference type="SUPFAM" id="SSF53850">
    <property type="entry name" value="Periplasmic binding protein-like II"/>
    <property type="match status" value="1"/>
</dbReference>
<name>A0A0F5FM64_9HYPH</name>
<feature type="domain" description="Solute-binding protein family 5" evidence="5">
    <location>
        <begin position="85"/>
        <end position="419"/>
    </location>
</feature>
<evidence type="ECO:0000256" key="2">
    <source>
        <dbReference type="ARBA" id="ARBA00005695"/>
    </source>
</evidence>
<dbReference type="Gene3D" id="3.40.190.10">
    <property type="entry name" value="Periplasmic binding protein-like II"/>
    <property type="match status" value="1"/>
</dbReference>
<accession>A0A0F5FM64</accession>
<comment type="caution">
    <text evidence="6">The sequence shown here is derived from an EMBL/GenBank/DDBJ whole genome shotgun (WGS) entry which is preliminary data.</text>
</comment>
<dbReference type="PATRIC" id="fig|429727.3.peg.995"/>
<keyword evidence="3" id="KW-0813">Transport</keyword>
<dbReference type="STRING" id="429727.VE26_04785"/>
<dbReference type="PANTHER" id="PTHR30290">
    <property type="entry name" value="PERIPLASMIC BINDING COMPONENT OF ABC TRANSPORTER"/>
    <property type="match status" value="1"/>
</dbReference>
<evidence type="ECO:0000259" key="5">
    <source>
        <dbReference type="Pfam" id="PF00496"/>
    </source>
</evidence>
<dbReference type="AlphaFoldDB" id="A0A0F5FM64"/>
<dbReference type="PANTHER" id="PTHR30290:SF10">
    <property type="entry name" value="PERIPLASMIC OLIGOPEPTIDE-BINDING PROTEIN-RELATED"/>
    <property type="match status" value="1"/>
</dbReference>
<dbReference type="EMBL" id="JZEY01000054">
    <property type="protein sequence ID" value="KKB09287.1"/>
    <property type="molecule type" value="Genomic_DNA"/>
</dbReference>
<comment type="similarity">
    <text evidence="2">Belongs to the bacterial solute-binding protein 5 family.</text>
</comment>
<organism evidence="6 7">
    <name type="scientific">Devosia chinhatensis</name>
    <dbReference type="NCBI Taxonomy" id="429727"/>
    <lineage>
        <taxon>Bacteria</taxon>
        <taxon>Pseudomonadati</taxon>
        <taxon>Pseudomonadota</taxon>
        <taxon>Alphaproteobacteria</taxon>
        <taxon>Hyphomicrobiales</taxon>
        <taxon>Devosiaceae</taxon>
        <taxon>Devosia</taxon>
    </lineage>
</organism>
<protein>
    <recommendedName>
        <fullName evidence="5">Solute-binding protein family 5 domain-containing protein</fullName>
    </recommendedName>
</protein>
<dbReference type="Proteomes" id="UP000033649">
    <property type="component" value="Unassembled WGS sequence"/>
</dbReference>
<dbReference type="Gene3D" id="3.10.105.10">
    <property type="entry name" value="Dipeptide-binding Protein, Domain 3"/>
    <property type="match status" value="1"/>
</dbReference>
<dbReference type="InterPro" id="IPR000914">
    <property type="entry name" value="SBP_5_dom"/>
</dbReference>
<evidence type="ECO:0000313" key="6">
    <source>
        <dbReference type="EMBL" id="KKB09287.1"/>
    </source>
</evidence>